<reference evidence="2 3" key="1">
    <citation type="journal article" date="2011" name="Science">
        <title>The ecoresponsive genome of Daphnia pulex.</title>
        <authorList>
            <person name="Colbourne J.K."/>
            <person name="Pfrender M.E."/>
            <person name="Gilbert D."/>
            <person name="Thomas W.K."/>
            <person name="Tucker A."/>
            <person name="Oakley T.H."/>
            <person name="Tokishita S."/>
            <person name="Aerts A."/>
            <person name="Arnold G.J."/>
            <person name="Basu M.K."/>
            <person name="Bauer D.J."/>
            <person name="Caceres C.E."/>
            <person name="Carmel L."/>
            <person name="Casola C."/>
            <person name="Choi J.H."/>
            <person name="Detter J.C."/>
            <person name="Dong Q."/>
            <person name="Dusheyko S."/>
            <person name="Eads B.D."/>
            <person name="Frohlich T."/>
            <person name="Geiler-Samerotte K.A."/>
            <person name="Gerlach D."/>
            <person name="Hatcher P."/>
            <person name="Jogdeo S."/>
            <person name="Krijgsveld J."/>
            <person name="Kriventseva E.V."/>
            <person name="Kultz D."/>
            <person name="Laforsch C."/>
            <person name="Lindquist E."/>
            <person name="Lopez J."/>
            <person name="Manak J.R."/>
            <person name="Muller J."/>
            <person name="Pangilinan J."/>
            <person name="Patwardhan R.P."/>
            <person name="Pitluck S."/>
            <person name="Pritham E.J."/>
            <person name="Rechtsteiner A."/>
            <person name="Rho M."/>
            <person name="Rogozin I.B."/>
            <person name="Sakarya O."/>
            <person name="Salamov A."/>
            <person name="Schaack S."/>
            <person name="Shapiro H."/>
            <person name="Shiga Y."/>
            <person name="Skalitzky C."/>
            <person name="Smith Z."/>
            <person name="Souvorov A."/>
            <person name="Sung W."/>
            <person name="Tang Z."/>
            <person name="Tsuchiya D."/>
            <person name="Tu H."/>
            <person name="Vos H."/>
            <person name="Wang M."/>
            <person name="Wolf Y.I."/>
            <person name="Yamagata H."/>
            <person name="Yamada T."/>
            <person name="Ye Y."/>
            <person name="Shaw J.R."/>
            <person name="Andrews J."/>
            <person name="Crease T.J."/>
            <person name="Tang H."/>
            <person name="Lucas S.M."/>
            <person name="Robertson H.M."/>
            <person name="Bork P."/>
            <person name="Koonin E.V."/>
            <person name="Zdobnov E.M."/>
            <person name="Grigoriev I.V."/>
            <person name="Lynch M."/>
            <person name="Boore J.L."/>
        </authorList>
    </citation>
    <scope>NUCLEOTIDE SEQUENCE [LARGE SCALE GENOMIC DNA]</scope>
</reference>
<feature type="transmembrane region" description="Helical" evidence="1">
    <location>
        <begin position="48"/>
        <end position="67"/>
    </location>
</feature>
<organism evidence="2 3">
    <name type="scientific">Daphnia pulex</name>
    <name type="common">Water flea</name>
    <dbReference type="NCBI Taxonomy" id="6669"/>
    <lineage>
        <taxon>Eukaryota</taxon>
        <taxon>Metazoa</taxon>
        <taxon>Ecdysozoa</taxon>
        <taxon>Arthropoda</taxon>
        <taxon>Crustacea</taxon>
        <taxon>Branchiopoda</taxon>
        <taxon>Diplostraca</taxon>
        <taxon>Cladocera</taxon>
        <taxon>Anomopoda</taxon>
        <taxon>Daphniidae</taxon>
        <taxon>Daphnia</taxon>
    </lineage>
</organism>
<name>E9FZ89_DAPPU</name>
<dbReference type="InParanoid" id="E9FZ89"/>
<dbReference type="EMBL" id="GL732528">
    <property type="protein sequence ID" value="EFX87012.1"/>
    <property type="molecule type" value="Genomic_DNA"/>
</dbReference>
<gene>
    <name evidence="2" type="ORF">DAPPUDRAFT_312505</name>
</gene>
<proteinExistence type="predicted"/>
<evidence type="ECO:0000313" key="2">
    <source>
        <dbReference type="EMBL" id="EFX87012.1"/>
    </source>
</evidence>
<keyword evidence="1" id="KW-0472">Membrane</keyword>
<accession>E9FZ89</accession>
<keyword evidence="1" id="KW-0812">Transmembrane</keyword>
<dbReference type="KEGG" id="dpx:DAPPUDRAFT_312505"/>
<dbReference type="HOGENOM" id="CLU_1940229_0_0_1"/>
<evidence type="ECO:0000313" key="3">
    <source>
        <dbReference type="Proteomes" id="UP000000305"/>
    </source>
</evidence>
<dbReference type="AlphaFoldDB" id="E9FZ89"/>
<sequence length="130" mass="14635">MPRLPQPESLVKLCVKCVTKASSTSASTTAIMRNGNMTAINSESFTNAFHQLLLAVALLEEIIFAFTMRRMRDRGRMPLPHPYFLHYLITPQIQHLSFSIYYGGYLGLFPKLENLLTLDLGKTGVKDDSL</sequence>
<evidence type="ECO:0000256" key="1">
    <source>
        <dbReference type="SAM" id="Phobius"/>
    </source>
</evidence>
<keyword evidence="3" id="KW-1185">Reference proteome</keyword>
<keyword evidence="1" id="KW-1133">Transmembrane helix</keyword>
<dbReference type="Proteomes" id="UP000000305">
    <property type="component" value="Unassembled WGS sequence"/>
</dbReference>
<protein>
    <submittedName>
        <fullName evidence="2">Uncharacterized protein</fullName>
    </submittedName>
</protein>